<evidence type="ECO:0000313" key="11">
    <source>
        <dbReference type="Proteomes" id="UP000039865"/>
    </source>
</evidence>
<evidence type="ECO:0000259" key="8">
    <source>
        <dbReference type="Pfam" id="PF00316"/>
    </source>
</evidence>
<comment type="pathway">
    <text evidence="6">Carbohydrate biosynthesis.</text>
</comment>
<evidence type="ECO:0000256" key="4">
    <source>
        <dbReference type="ARBA" id="ARBA00022842"/>
    </source>
</evidence>
<dbReference type="Gene3D" id="3.30.540.10">
    <property type="entry name" value="Fructose-1,6-Bisphosphatase, subunit A, domain 1"/>
    <property type="match status" value="1"/>
</dbReference>
<proteinExistence type="inferred from homology"/>
<dbReference type="PANTHER" id="PTHR11556:SF35">
    <property type="entry name" value="SEDOHEPTULOSE-1,7-BISPHOSPHATASE, CHLOROPLASTIC"/>
    <property type="match status" value="1"/>
</dbReference>
<evidence type="ECO:0000313" key="10">
    <source>
        <dbReference type="EMBL" id="CDW77044.1"/>
    </source>
</evidence>
<dbReference type="Pfam" id="PF18913">
    <property type="entry name" value="FBPase_C"/>
    <property type="match status" value="1"/>
</dbReference>
<comment type="similarity">
    <text evidence="1">Belongs to the FBPase class 1 family.</text>
</comment>
<dbReference type="GO" id="GO:0030388">
    <property type="term" value="P:fructose 1,6-bisphosphate metabolic process"/>
    <property type="evidence" value="ECO:0007669"/>
    <property type="project" value="TreeGrafter"/>
</dbReference>
<dbReference type="OrthoDB" id="10256725at2759"/>
<evidence type="ECO:0000256" key="6">
    <source>
        <dbReference type="ARBA" id="ARBA00024331"/>
    </source>
</evidence>
<feature type="compositionally biased region" description="Acidic residues" evidence="7">
    <location>
        <begin position="342"/>
        <end position="351"/>
    </location>
</feature>
<organism evidence="10 11">
    <name type="scientific">Stylonychia lemnae</name>
    <name type="common">Ciliate</name>
    <dbReference type="NCBI Taxonomy" id="5949"/>
    <lineage>
        <taxon>Eukaryota</taxon>
        <taxon>Sar</taxon>
        <taxon>Alveolata</taxon>
        <taxon>Ciliophora</taxon>
        <taxon>Intramacronucleata</taxon>
        <taxon>Spirotrichea</taxon>
        <taxon>Stichotrichia</taxon>
        <taxon>Sporadotrichida</taxon>
        <taxon>Oxytrichidae</taxon>
        <taxon>Stylonychinae</taxon>
        <taxon>Stylonychia</taxon>
    </lineage>
</organism>
<evidence type="ECO:0000256" key="2">
    <source>
        <dbReference type="ARBA" id="ARBA00022723"/>
    </source>
</evidence>
<keyword evidence="11" id="KW-1185">Reference proteome</keyword>
<dbReference type="GO" id="GO:0005986">
    <property type="term" value="P:sucrose biosynthetic process"/>
    <property type="evidence" value="ECO:0007669"/>
    <property type="project" value="TreeGrafter"/>
</dbReference>
<dbReference type="InterPro" id="IPR023079">
    <property type="entry name" value="SBPase"/>
</dbReference>
<evidence type="ECO:0000256" key="7">
    <source>
        <dbReference type="SAM" id="MobiDB-lite"/>
    </source>
</evidence>
<feature type="domain" description="Fructose-1-6-bisphosphatase class 1 C-terminal" evidence="9">
    <location>
        <begin position="194"/>
        <end position="315"/>
    </location>
</feature>
<dbReference type="Proteomes" id="UP000039865">
    <property type="component" value="Unassembled WGS sequence"/>
</dbReference>
<dbReference type="InterPro" id="IPR033391">
    <property type="entry name" value="FBPase_N"/>
</dbReference>
<evidence type="ECO:0000256" key="3">
    <source>
        <dbReference type="ARBA" id="ARBA00022801"/>
    </source>
</evidence>
<keyword evidence="2" id="KW-0479">Metal-binding</keyword>
<evidence type="ECO:0000256" key="1">
    <source>
        <dbReference type="ARBA" id="ARBA00010941"/>
    </source>
</evidence>
<evidence type="ECO:0000259" key="9">
    <source>
        <dbReference type="Pfam" id="PF18913"/>
    </source>
</evidence>
<dbReference type="GO" id="GO:0046872">
    <property type="term" value="F:metal ion binding"/>
    <property type="evidence" value="ECO:0007669"/>
    <property type="project" value="UniProtKB-KW"/>
</dbReference>
<dbReference type="OMA" id="NPCKLRY"/>
<dbReference type="AlphaFoldDB" id="A0A078A586"/>
<dbReference type="PRINTS" id="PR01958">
    <property type="entry name" value="S17BPHPHTASE"/>
</dbReference>
<protein>
    <submittedName>
        <fullName evidence="10">Chloroplast sedoheptulose--bisphosphatase</fullName>
    </submittedName>
</protein>
<dbReference type="GO" id="GO:0042132">
    <property type="term" value="F:fructose 1,6-bisphosphate 1-phosphatase activity"/>
    <property type="evidence" value="ECO:0007669"/>
    <property type="project" value="TreeGrafter"/>
</dbReference>
<dbReference type="GO" id="GO:0006094">
    <property type="term" value="P:gluconeogenesis"/>
    <property type="evidence" value="ECO:0007669"/>
    <property type="project" value="TreeGrafter"/>
</dbReference>
<keyword evidence="4" id="KW-0460">Magnesium</keyword>
<dbReference type="PIRSF" id="PIRSF000904">
    <property type="entry name" value="FBPtase_SBPase"/>
    <property type="match status" value="1"/>
</dbReference>
<dbReference type="GO" id="GO:0006000">
    <property type="term" value="P:fructose metabolic process"/>
    <property type="evidence" value="ECO:0007669"/>
    <property type="project" value="TreeGrafter"/>
</dbReference>
<accession>A0A078A586</accession>
<dbReference type="Gene3D" id="3.40.190.80">
    <property type="match status" value="1"/>
</dbReference>
<dbReference type="Pfam" id="PF00316">
    <property type="entry name" value="FBPase"/>
    <property type="match status" value="1"/>
</dbReference>
<gene>
    <name evidence="10" type="primary">Contig5822.g6239</name>
    <name evidence="10" type="ORF">STYLEM_6011</name>
</gene>
<dbReference type="InterPro" id="IPR000146">
    <property type="entry name" value="FBPase_class-1"/>
</dbReference>
<evidence type="ECO:0000256" key="5">
    <source>
        <dbReference type="ARBA" id="ARBA00023277"/>
    </source>
</evidence>
<dbReference type="GO" id="GO:0006002">
    <property type="term" value="P:fructose 6-phosphate metabolic process"/>
    <property type="evidence" value="ECO:0007669"/>
    <property type="project" value="TreeGrafter"/>
</dbReference>
<dbReference type="EMBL" id="CCKQ01005781">
    <property type="protein sequence ID" value="CDW77044.1"/>
    <property type="molecule type" value="Genomic_DNA"/>
</dbReference>
<dbReference type="SUPFAM" id="SSF56655">
    <property type="entry name" value="Carbohydrate phosphatase"/>
    <property type="match status" value="1"/>
</dbReference>
<feature type="region of interest" description="Disordered" evidence="7">
    <location>
        <begin position="317"/>
        <end position="351"/>
    </location>
</feature>
<keyword evidence="3" id="KW-0378">Hydrolase</keyword>
<dbReference type="GO" id="GO:0005737">
    <property type="term" value="C:cytoplasm"/>
    <property type="evidence" value="ECO:0007669"/>
    <property type="project" value="TreeGrafter"/>
</dbReference>
<name>A0A078A586_STYLE</name>
<sequence>MENNQHPEEQPQLKPIDEIFIGIATDSLLRVYQSIFDSVKEISSHLRYSTINRLGTKNEFGDERIDMDVQTDSLINDNLKKSKVVQMVLSEERPYPTILNKNGDHIVTFDPIDGGNLIDSNYTVGSIFGIWPKGNMNGMTGRDIVGGALAVYGSRTSIIIYNAISKTLEEWTLRFDENESFYWEKTRENIRVSKTTRIFSPANSRAILDNIAYRQMLEFWTRSGYVLRYTGSLSSDCYHLLMKGEGLYCSIGSKLQKKKLRILYECAPIAFLIEKAGGLSSNGEVSMLDVIVEGYYQKTDFIVGSKEEVERVQRFVTAEKRKKRSQSPDKNPSKKYRIQPPEPEEEDMIYY</sequence>
<dbReference type="InterPro" id="IPR044015">
    <property type="entry name" value="FBPase_C_dom"/>
</dbReference>
<keyword evidence="5" id="KW-0119">Carbohydrate metabolism</keyword>
<reference evidence="10 11" key="1">
    <citation type="submission" date="2014-06" db="EMBL/GenBank/DDBJ databases">
        <authorList>
            <person name="Swart Estienne"/>
        </authorList>
    </citation>
    <scope>NUCLEOTIDE SEQUENCE [LARGE SCALE GENOMIC DNA]</scope>
    <source>
        <strain evidence="10 11">130c</strain>
    </source>
</reference>
<dbReference type="PANTHER" id="PTHR11556">
    <property type="entry name" value="FRUCTOSE-1,6-BISPHOSPHATASE-RELATED"/>
    <property type="match status" value="1"/>
</dbReference>
<dbReference type="InParanoid" id="A0A078A586"/>
<feature type="domain" description="Fructose-1-6-bisphosphatase class I N-terminal" evidence="8">
    <location>
        <begin position="25"/>
        <end position="160"/>
    </location>
</feature>